<dbReference type="InterPro" id="IPR050171">
    <property type="entry name" value="MFS_Transporters"/>
</dbReference>
<feature type="transmembrane region" description="Helical" evidence="7">
    <location>
        <begin position="262"/>
        <end position="285"/>
    </location>
</feature>
<evidence type="ECO:0000256" key="4">
    <source>
        <dbReference type="ARBA" id="ARBA00022692"/>
    </source>
</evidence>
<comment type="subcellular location">
    <subcellularLocation>
        <location evidence="1">Cell membrane</location>
        <topology evidence="1">Multi-pass membrane protein</topology>
    </subcellularLocation>
</comment>
<evidence type="ECO:0000256" key="2">
    <source>
        <dbReference type="ARBA" id="ARBA00022448"/>
    </source>
</evidence>
<keyword evidence="3" id="KW-1003">Cell membrane</keyword>
<comment type="caution">
    <text evidence="9">The sequence shown here is derived from an EMBL/GenBank/DDBJ whole genome shotgun (WGS) entry which is preliminary data.</text>
</comment>
<dbReference type="RefSeq" id="WP_138084806.1">
    <property type="nucleotide sequence ID" value="NZ_VAUV01000002.1"/>
</dbReference>
<keyword evidence="6 7" id="KW-0472">Membrane</keyword>
<feature type="transmembrane region" description="Helical" evidence="7">
    <location>
        <begin position="67"/>
        <end position="87"/>
    </location>
</feature>
<evidence type="ECO:0000256" key="6">
    <source>
        <dbReference type="ARBA" id="ARBA00023136"/>
    </source>
</evidence>
<evidence type="ECO:0000256" key="3">
    <source>
        <dbReference type="ARBA" id="ARBA00022475"/>
    </source>
</evidence>
<evidence type="ECO:0000256" key="1">
    <source>
        <dbReference type="ARBA" id="ARBA00004651"/>
    </source>
</evidence>
<keyword evidence="2" id="KW-0813">Transport</keyword>
<evidence type="ECO:0000313" key="9">
    <source>
        <dbReference type="EMBL" id="TLD72452.1"/>
    </source>
</evidence>
<feature type="transmembrane region" description="Helical" evidence="7">
    <location>
        <begin position="155"/>
        <end position="175"/>
    </location>
</feature>
<feature type="transmembrane region" description="Helical" evidence="7">
    <location>
        <begin position="223"/>
        <end position="242"/>
    </location>
</feature>
<dbReference type="CDD" id="cd17329">
    <property type="entry name" value="MFS_MdtH_MDR_like"/>
    <property type="match status" value="1"/>
</dbReference>
<sequence length="419" mass="45534">MTATASPPPHPPPPLPPPTFRQSLAVFPRAFWILVGAIFVNKFGVFVLPFLTLFVTRKGYAEADAGFAAGLYSVGSFAAAMIGGWLADRFGRNITMAMASLGGAACMLGFSQADSLPILITLSLLTGFISESGNPASSAMVQDLIEPHHRINAYAVLRFAVNLGWCMGPAVAGWLAEHNFVWLFIGDAITSAFFGLIAWIFLPRGIPAPRQHSGWSVALKHMSGNRAFIWLAVAQIFLAFNFRQLNTSFPLHLDRQGHSLQYYGWIQALNGIMICTLELALLTITRHLPTRLILGLGYAIMGSSFMFFFDGTSLGIFVLVMMIFTIGEMFAFSRQQAYIASLAHTEMRGRYSGFMSLAWCVGSSSSAMLGLQLYGHNPSLLWITCLIFGFIGTACLTLPATRATQPDSPSPQTAPSPAR</sequence>
<accession>A0A5R8KJI8</accession>
<dbReference type="PROSITE" id="PS50850">
    <property type="entry name" value="MFS"/>
    <property type="match status" value="1"/>
</dbReference>
<dbReference type="Pfam" id="PF07690">
    <property type="entry name" value="MFS_1"/>
    <property type="match status" value="1"/>
</dbReference>
<dbReference type="EMBL" id="VAUV01000002">
    <property type="protein sequence ID" value="TLD72452.1"/>
    <property type="molecule type" value="Genomic_DNA"/>
</dbReference>
<dbReference type="GO" id="GO:0022857">
    <property type="term" value="F:transmembrane transporter activity"/>
    <property type="evidence" value="ECO:0007669"/>
    <property type="project" value="InterPro"/>
</dbReference>
<evidence type="ECO:0000256" key="5">
    <source>
        <dbReference type="ARBA" id="ARBA00022989"/>
    </source>
</evidence>
<keyword evidence="4 7" id="KW-0812">Transmembrane</keyword>
<feature type="transmembrane region" description="Helical" evidence="7">
    <location>
        <begin position="292"/>
        <end position="309"/>
    </location>
</feature>
<feature type="transmembrane region" description="Helical" evidence="7">
    <location>
        <begin position="30"/>
        <end position="55"/>
    </location>
</feature>
<dbReference type="Proteomes" id="UP000306196">
    <property type="component" value="Unassembled WGS sequence"/>
</dbReference>
<evidence type="ECO:0000256" key="7">
    <source>
        <dbReference type="SAM" id="Phobius"/>
    </source>
</evidence>
<dbReference type="InterPro" id="IPR011701">
    <property type="entry name" value="MFS"/>
</dbReference>
<dbReference type="Gene3D" id="1.20.1250.20">
    <property type="entry name" value="MFS general substrate transporter like domains"/>
    <property type="match status" value="1"/>
</dbReference>
<dbReference type="InterPro" id="IPR036259">
    <property type="entry name" value="MFS_trans_sf"/>
</dbReference>
<proteinExistence type="predicted"/>
<feature type="transmembrane region" description="Helical" evidence="7">
    <location>
        <begin position="354"/>
        <end position="374"/>
    </location>
</feature>
<gene>
    <name evidence="9" type="ORF">FEM03_03610</name>
</gene>
<feature type="transmembrane region" description="Helical" evidence="7">
    <location>
        <begin position="380"/>
        <end position="400"/>
    </location>
</feature>
<organism evidence="9 10">
    <name type="scientific">Phragmitibacter flavus</name>
    <dbReference type="NCBI Taxonomy" id="2576071"/>
    <lineage>
        <taxon>Bacteria</taxon>
        <taxon>Pseudomonadati</taxon>
        <taxon>Verrucomicrobiota</taxon>
        <taxon>Verrucomicrobiia</taxon>
        <taxon>Verrucomicrobiales</taxon>
        <taxon>Verrucomicrobiaceae</taxon>
        <taxon>Phragmitibacter</taxon>
    </lineage>
</organism>
<evidence type="ECO:0000259" key="8">
    <source>
        <dbReference type="PROSITE" id="PS50850"/>
    </source>
</evidence>
<feature type="transmembrane region" description="Helical" evidence="7">
    <location>
        <begin position="181"/>
        <end position="202"/>
    </location>
</feature>
<feature type="domain" description="Major facilitator superfamily (MFS) profile" evidence="8">
    <location>
        <begin position="30"/>
        <end position="402"/>
    </location>
</feature>
<dbReference type="GO" id="GO:0005886">
    <property type="term" value="C:plasma membrane"/>
    <property type="evidence" value="ECO:0007669"/>
    <property type="project" value="UniProtKB-SubCell"/>
</dbReference>
<reference evidence="9 10" key="1">
    <citation type="submission" date="2019-05" db="EMBL/GenBank/DDBJ databases">
        <title>Verrucobacter flavum gen. nov., sp. nov. a new member of the family Verrucomicrobiaceae.</title>
        <authorList>
            <person name="Szuroczki S."/>
            <person name="Abbaszade G."/>
            <person name="Szabo A."/>
            <person name="Felfoldi T."/>
            <person name="Schumann P."/>
            <person name="Boka K."/>
            <person name="Keki Z."/>
            <person name="Toumi M."/>
            <person name="Toth E."/>
        </authorList>
    </citation>
    <scope>NUCLEOTIDE SEQUENCE [LARGE SCALE GENOMIC DNA]</scope>
    <source>
        <strain evidence="9 10">MG-N-17</strain>
    </source>
</reference>
<feature type="transmembrane region" description="Helical" evidence="7">
    <location>
        <begin position="315"/>
        <end position="333"/>
    </location>
</feature>
<dbReference type="InterPro" id="IPR020846">
    <property type="entry name" value="MFS_dom"/>
</dbReference>
<keyword evidence="5 7" id="KW-1133">Transmembrane helix</keyword>
<protein>
    <submittedName>
        <fullName evidence="9">MFS transporter</fullName>
    </submittedName>
</protein>
<evidence type="ECO:0000313" key="10">
    <source>
        <dbReference type="Proteomes" id="UP000306196"/>
    </source>
</evidence>
<name>A0A5R8KJI8_9BACT</name>
<dbReference type="PANTHER" id="PTHR23517">
    <property type="entry name" value="RESISTANCE PROTEIN MDTM, PUTATIVE-RELATED-RELATED"/>
    <property type="match status" value="1"/>
</dbReference>
<dbReference type="SUPFAM" id="SSF103473">
    <property type="entry name" value="MFS general substrate transporter"/>
    <property type="match status" value="1"/>
</dbReference>
<keyword evidence="10" id="KW-1185">Reference proteome</keyword>
<dbReference type="PANTHER" id="PTHR23517:SF2">
    <property type="entry name" value="MULTIDRUG RESISTANCE PROTEIN MDTH"/>
    <property type="match status" value="1"/>
</dbReference>
<dbReference type="OrthoDB" id="9793283at2"/>
<dbReference type="AlphaFoldDB" id="A0A5R8KJI8"/>